<dbReference type="InterPro" id="IPR005252">
    <property type="entry name" value="CoaBC"/>
</dbReference>
<dbReference type="NCBIfam" id="TIGR00521">
    <property type="entry name" value="coaBC_dfp"/>
    <property type="match status" value="1"/>
</dbReference>
<dbReference type="AlphaFoldDB" id="A0A9D1YXA7"/>
<feature type="binding site" evidence="3">
    <location>
        <begin position="300"/>
        <end position="303"/>
    </location>
    <ligand>
        <name>CTP</name>
        <dbReference type="ChEBI" id="CHEBI:37563"/>
    </ligand>
</feature>
<dbReference type="Gene3D" id="3.40.50.10300">
    <property type="entry name" value="CoaB-like"/>
    <property type="match status" value="1"/>
</dbReference>
<keyword evidence="3" id="KW-0460">Magnesium</keyword>
<dbReference type="GO" id="GO:0015941">
    <property type="term" value="P:pantothenate catabolic process"/>
    <property type="evidence" value="ECO:0007669"/>
    <property type="project" value="InterPro"/>
</dbReference>
<feature type="binding site" evidence="3">
    <location>
        <position position="340"/>
    </location>
    <ligand>
        <name>CTP</name>
        <dbReference type="ChEBI" id="CHEBI:37563"/>
    </ligand>
</feature>
<evidence type="ECO:0000256" key="2">
    <source>
        <dbReference type="ARBA" id="ARBA00023239"/>
    </source>
</evidence>
<evidence type="ECO:0000256" key="4">
    <source>
        <dbReference type="RuleBase" id="RU364078"/>
    </source>
</evidence>
<dbReference type="EC" id="6.3.2.5" evidence="3"/>
<feature type="binding site" evidence="3">
    <location>
        <position position="318"/>
    </location>
    <ligand>
        <name>CTP</name>
        <dbReference type="ChEBI" id="CHEBI:37563"/>
    </ligand>
</feature>
<dbReference type="PANTHER" id="PTHR14359">
    <property type="entry name" value="HOMO-OLIGOMERIC FLAVIN CONTAINING CYS DECARBOXYLASE FAMILY"/>
    <property type="match status" value="1"/>
</dbReference>
<feature type="binding site" evidence="3">
    <location>
        <position position="336"/>
    </location>
    <ligand>
        <name>CTP</name>
        <dbReference type="ChEBI" id="CHEBI:37563"/>
    </ligand>
</feature>
<comment type="function">
    <text evidence="4">Catalyzes two steps in the biosynthesis of coenzyme A. In the first step cysteine is conjugated to 4'-phosphopantothenate to form 4-phosphopantothenoylcysteine, in the latter compound is decarboxylated to form 4'-phosphopantotheine.</text>
</comment>
<dbReference type="GO" id="GO:0010181">
    <property type="term" value="F:FMN binding"/>
    <property type="evidence" value="ECO:0007669"/>
    <property type="project" value="UniProtKB-UniRule"/>
</dbReference>
<dbReference type="Proteomes" id="UP000824005">
    <property type="component" value="Unassembled WGS sequence"/>
</dbReference>
<comment type="catalytic activity">
    <reaction evidence="3 4">
        <text>(R)-4'-phosphopantothenate + L-cysteine + CTP = N-[(R)-4-phosphopantothenoyl]-L-cysteine + CMP + diphosphate + H(+)</text>
        <dbReference type="Rhea" id="RHEA:19397"/>
        <dbReference type="ChEBI" id="CHEBI:10986"/>
        <dbReference type="ChEBI" id="CHEBI:15378"/>
        <dbReference type="ChEBI" id="CHEBI:33019"/>
        <dbReference type="ChEBI" id="CHEBI:35235"/>
        <dbReference type="ChEBI" id="CHEBI:37563"/>
        <dbReference type="ChEBI" id="CHEBI:59458"/>
        <dbReference type="ChEBI" id="CHEBI:60377"/>
        <dbReference type="EC" id="6.3.2.5"/>
    </reaction>
</comment>
<keyword evidence="3" id="KW-0511">Multifunctional enzyme</keyword>
<dbReference type="GO" id="GO:0004632">
    <property type="term" value="F:phosphopantothenate--cysteine ligase activity"/>
    <property type="evidence" value="ECO:0007669"/>
    <property type="project" value="UniProtKB-UniRule"/>
</dbReference>
<evidence type="ECO:0000259" key="6">
    <source>
        <dbReference type="Pfam" id="PF04127"/>
    </source>
</evidence>
<keyword evidence="3 4" id="KW-0285">Flavoprotein</keyword>
<comment type="caution">
    <text evidence="7">The sequence shown here is derived from an EMBL/GenBank/DDBJ whole genome shotgun (WGS) entry which is preliminary data.</text>
</comment>
<sequence length="397" mass="40959">MTLRILVGISGGIAAYKAAALIRLLVQEGHDVHAVPTESALRFIGKPTLEALSRNPVTSDVFDDVAEVRHVALGQRADLIIVAPATANTLAKLANGQADDLLGTSVLAATAPLVIAPAMHTEMWRHPATRHNVATLAERGAHFVGPDAGELTGGDVGAGRLAEPERIAQEALAVLGDGSLRGRSVVVSAGGTHESIDPVRFIGNRSSGAMGVALARRALARGASVTLVGANLQVAAPAGADIVSVESTAELREAMLRHANADFVIMAAAVSDYRVATGSDTKLKKDALGANPSIELIENPDILAELAQADRSNTVIGFAAETEIDEDALVALGMTKLKRKGADLLVVNRVGTDSGFGERATSVTVIDTDGIVAAASGTKMSVADVIMDAIVKHKETP</sequence>
<dbReference type="EC" id="4.1.1.36" evidence="3"/>
<evidence type="ECO:0000259" key="5">
    <source>
        <dbReference type="Pfam" id="PF02441"/>
    </source>
</evidence>
<comment type="similarity">
    <text evidence="3 4">In the N-terminal section; belongs to the HFCD (homo-oligomeric flavin containing Cys decarboxylase) superfamily.</text>
</comment>
<proteinExistence type="inferred from homology"/>
<feature type="domain" description="DNA/pantothenate metabolism flavoprotein C-terminal" evidence="6">
    <location>
        <begin position="180"/>
        <end position="392"/>
    </location>
</feature>
<dbReference type="GO" id="GO:0015937">
    <property type="term" value="P:coenzyme A biosynthetic process"/>
    <property type="evidence" value="ECO:0007669"/>
    <property type="project" value="UniProtKB-UniRule"/>
</dbReference>
<dbReference type="GO" id="GO:0046872">
    <property type="term" value="F:metal ion binding"/>
    <property type="evidence" value="ECO:0007669"/>
    <property type="project" value="UniProtKB-KW"/>
</dbReference>
<evidence type="ECO:0000313" key="8">
    <source>
        <dbReference type="Proteomes" id="UP000824005"/>
    </source>
</evidence>
<comment type="cofactor">
    <cofactor evidence="3">
        <name>Mg(2+)</name>
        <dbReference type="ChEBI" id="CHEBI:18420"/>
    </cofactor>
</comment>
<reference evidence="7" key="1">
    <citation type="journal article" date="2021" name="PeerJ">
        <title>Extensive microbial diversity within the chicken gut microbiome revealed by metagenomics and culture.</title>
        <authorList>
            <person name="Gilroy R."/>
            <person name="Ravi A."/>
            <person name="Getino M."/>
            <person name="Pursley I."/>
            <person name="Horton D.L."/>
            <person name="Alikhan N.F."/>
            <person name="Baker D."/>
            <person name="Gharbi K."/>
            <person name="Hall N."/>
            <person name="Watson M."/>
            <person name="Adriaenssens E.M."/>
            <person name="Foster-Nyarko E."/>
            <person name="Jarju S."/>
            <person name="Secka A."/>
            <person name="Antonio M."/>
            <person name="Oren A."/>
            <person name="Chaudhuri R.R."/>
            <person name="La Ragione R."/>
            <person name="Hildebrand F."/>
            <person name="Pallen M.J."/>
        </authorList>
    </citation>
    <scope>NUCLEOTIDE SEQUENCE</scope>
    <source>
        <strain evidence="7">ChiGjej1B1-98</strain>
    </source>
</reference>
<dbReference type="GO" id="GO:0071513">
    <property type="term" value="C:phosphopantothenoylcysteine decarboxylase complex"/>
    <property type="evidence" value="ECO:0007669"/>
    <property type="project" value="TreeGrafter"/>
</dbReference>
<dbReference type="Pfam" id="PF04127">
    <property type="entry name" value="DFP"/>
    <property type="match status" value="1"/>
</dbReference>
<keyword evidence="1 3" id="KW-0210">Decarboxylase</keyword>
<comment type="caution">
    <text evidence="3">Lacks conserved residue(s) required for the propagation of feature annotation.</text>
</comment>
<feature type="binding site" evidence="3">
    <location>
        <position position="282"/>
    </location>
    <ligand>
        <name>CTP</name>
        <dbReference type="ChEBI" id="CHEBI:37563"/>
    </ligand>
</feature>
<dbReference type="PANTHER" id="PTHR14359:SF6">
    <property type="entry name" value="PHOSPHOPANTOTHENOYLCYSTEINE DECARBOXYLASE"/>
    <property type="match status" value="1"/>
</dbReference>
<dbReference type="SUPFAM" id="SSF52507">
    <property type="entry name" value="Homo-oligomeric flavin-containing Cys decarboxylases, HFCD"/>
    <property type="match status" value="1"/>
</dbReference>
<comment type="pathway">
    <text evidence="3 4">Cofactor biosynthesis; coenzyme A biosynthesis; CoA from (R)-pantothenate: step 2/5.</text>
</comment>
<comment type="function">
    <text evidence="3">Catalyzes two sequential steps in the biosynthesis of coenzyme A. In the first step cysteine is conjugated to 4'-phosphopantothenate to form 4-phosphopantothenoylcysteine. In the second step the latter compound is decarboxylated to form 4'-phosphopantotheine.</text>
</comment>
<dbReference type="Gene3D" id="3.40.50.1950">
    <property type="entry name" value="Flavin prenyltransferase-like"/>
    <property type="match status" value="1"/>
</dbReference>
<comment type="catalytic activity">
    <reaction evidence="3 4">
        <text>N-[(R)-4-phosphopantothenoyl]-L-cysteine + H(+) = (R)-4'-phosphopantetheine + CO2</text>
        <dbReference type="Rhea" id="RHEA:16793"/>
        <dbReference type="ChEBI" id="CHEBI:15378"/>
        <dbReference type="ChEBI" id="CHEBI:16526"/>
        <dbReference type="ChEBI" id="CHEBI:59458"/>
        <dbReference type="ChEBI" id="CHEBI:61723"/>
        <dbReference type="EC" id="4.1.1.36"/>
    </reaction>
</comment>
<gene>
    <name evidence="3 7" type="primary">coaBC</name>
    <name evidence="7" type="ORF">H9830_12050</name>
</gene>
<dbReference type="InterPro" id="IPR007085">
    <property type="entry name" value="DNA/pantothenate-metab_flavo_C"/>
</dbReference>
<protein>
    <recommendedName>
        <fullName evidence="3">Coenzyme A biosynthesis bifunctional protein CoaBC</fullName>
    </recommendedName>
    <alternativeName>
        <fullName evidence="3">DNA/pantothenate metabolism flavoprotein</fullName>
    </alternativeName>
    <alternativeName>
        <fullName evidence="3">Phosphopantothenoylcysteine synthetase/decarboxylase</fullName>
        <shortName evidence="3">PPCS-PPCDC</shortName>
    </alternativeName>
    <domain>
        <recommendedName>
            <fullName evidence="3">Phosphopantothenoylcysteine decarboxylase</fullName>
            <shortName evidence="3">PPC decarboxylase</shortName>
            <shortName evidence="3">PPC-DC</shortName>
            <ecNumber evidence="3">4.1.1.36</ecNumber>
        </recommendedName>
        <alternativeName>
            <fullName evidence="3">CoaC</fullName>
        </alternativeName>
    </domain>
    <domain>
        <recommendedName>
            <fullName evidence="3">Phosphopantothenate--cysteine ligase</fullName>
            <ecNumber evidence="3">6.3.2.5</ecNumber>
        </recommendedName>
        <alternativeName>
            <fullName evidence="3">CoaB</fullName>
        </alternativeName>
        <alternativeName>
            <fullName evidence="3">Phosphopantothenoylcysteine synthetase</fullName>
            <shortName evidence="3">PPC synthetase</shortName>
            <shortName evidence="3">PPC-S</shortName>
        </alternativeName>
    </domain>
</protein>
<feature type="binding site" evidence="3">
    <location>
        <position position="272"/>
    </location>
    <ligand>
        <name>CTP</name>
        <dbReference type="ChEBI" id="CHEBI:37563"/>
    </ligand>
</feature>
<organism evidence="7 8">
    <name type="scientific">Candidatus Agrococcus pullicola</name>
    <dbReference type="NCBI Taxonomy" id="2838429"/>
    <lineage>
        <taxon>Bacteria</taxon>
        <taxon>Bacillati</taxon>
        <taxon>Actinomycetota</taxon>
        <taxon>Actinomycetes</taxon>
        <taxon>Micrococcales</taxon>
        <taxon>Microbacteriaceae</taxon>
        <taxon>Agrococcus</taxon>
    </lineage>
</organism>
<dbReference type="Pfam" id="PF02441">
    <property type="entry name" value="Flavoprotein"/>
    <property type="match status" value="1"/>
</dbReference>
<accession>A0A9D1YXA7</accession>
<reference evidence="7" key="2">
    <citation type="submission" date="2021-04" db="EMBL/GenBank/DDBJ databases">
        <authorList>
            <person name="Gilroy R."/>
        </authorList>
    </citation>
    <scope>NUCLEOTIDE SEQUENCE</scope>
    <source>
        <strain evidence="7">ChiGjej1B1-98</strain>
    </source>
</reference>
<comment type="cofactor">
    <cofactor evidence="3">
        <name>FMN</name>
        <dbReference type="ChEBI" id="CHEBI:58210"/>
    </cofactor>
    <text evidence="3">Binds 1 FMN per subunit.</text>
</comment>
<dbReference type="InterPro" id="IPR003382">
    <property type="entry name" value="Flavoprotein"/>
</dbReference>
<dbReference type="HAMAP" id="MF_02225">
    <property type="entry name" value="CoaBC"/>
    <property type="match status" value="1"/>
</dbReference>
<keyword evidence="3" id="KW-0479">Metal-binding</keyword>
<name>A0A9D1YXA7_9MICO</name>
<dbReference type="SUPFAM" id="SSF102645">
    <property type="entry name" value="CoaB-like"/>
    <property type="match status" value="1"/>
</dbReference>
<feature type="domain" description="Flavoprotein" evidence="5">
    <location>
        <begin position="4"/>
        <end position="173"/>
    </location>
</feature>
<keyword evidence="3 4" id="KW-0288">FMN</keyword>
<dbReference type="InterPro" id="IPR036551">
    <property type="entry name" value="Flavin_trans-like"/>
</dbReference>
<comment type="similarity">
    <text evidence="3 4">In the C-terminal section; belongs to the PPC synthetase family.</text>
</comment>
<feature type="region of interest" description="Phosphopantothenate--cysteine ligase" evidence="3">
    <location>
        <begin position="185"/>
        <end position="397"/>
    </location>
</feature>
<dbReference type="InterPro" id="IPR035929">
    <property type="entry name" value="CoaB-like_sf"/>
</dbReference>
<evidence type="ECO:0000256" key="3">
    <source>
        <dbReference type="HAMAP-Rule" id="MF_02225"/>
    </source>
</evidence>
<evidence type="ECO:0000256" key="1">
    <source>
        <dbReference type="ARBA" id="ARBA00022793"/>
    </source>
</evidence>
<evidence type="ECO:0000313" key="7">
    <source>
        <dbReference type="EMBL" id="HIY66996.1"/>
    </source>
</evidence>
<dbReference type="GO" id="GO:0004633">
    <property type="term" value="F:phosphopantothenoylcysteine decarboxylase activity"/>
    <property type="evidence" value="ECO:0007669"/>
    <property type="project" value="UniProtKB-UniRule"/>
</dbReference>
<keyword evidence="2 3" id="KW-0456">Lyase</keyword>
<dbReference type="EMBL" id="DXDC01000364">
    <property type="protein sequence ID" value="HIY66996.1"/>
    <property type="molecule type" value="Genomic_DNA"/>
</dbReference>
<feature type="region of interest" description="Phosphopantothenoylcysteine decarboxylase" evidence="3">
    <location>
        <begin position="1"/>
        <end position="184"/>
    </location>
</feature>
<comment type="pathway">
    <text evidence="3 4">Cofactor biosynthesis; coenzyme A biosynthesis; CoA from (R)-pantothenate: step 3/5.</text>
</comment>
<keyword evidence="3 4" id="KW-0436">Ligase</keyword>